<dbReference type="CDD" id="cd00371">
    <property type="entry name" value="HMA"/>
    <property type="match status" value="1"/>
</dbReference>
<evidence type="ECO:0000313" key="3">
    <source>
        <dbReference type="EMBL" id="SEG70068.1"/>
    </source>
</evidence>
<organism evidence="3 4">
    <name type="scientific">Halobellus limi</name>
    <dbReference type="NCBI Taxonomy" id="699433"/>
    <lineage>
        <taxon>Archaea</taxon>
        <taxon>Methanobacteriati</taxon>
        <taxon>Methanobacteriota</taxon>
        <taxon>Stenosarchaea group</taxon>
        <taxon>Halobacteria</taxon>
        <taxon>Halobacteriales</taxon>
        <taxon>Haloferacaceae</taxon>
        <taxon>Halobellus</taxon>
    </lineage>
</organism>
<sequence length="67" mass="7131">MDMTQTITVEGMTCEHCEQTVEEALEEVEGVTSATADRDSESATVEGSAERDELVTVVEDAGYDASA</sequence>
<dbReference type="AlphaFoldDB" id="A0A1H6CAY4"/>
<feature type="domain" description="HMA" evidence="2">
    <location>
        <begin position="3"/>
        <end position="66"/>
    </location>
</feature>
<evidence type="ECO:0000313" key="4">
    <source>
        <dbReference type="Proteomes" id="UP000236740"/>
    </source>
</evidence>
<dbReference type="PROSITE" id="PS50846">
    <property type="entry name" value="HMA_2"/>
    <property type="match status" value="1"/>
</dbReference>
<proteinExistence type="predicted"/>
<dbReference type="Pfam" id="PF00403">
    <property type="entry name" value="HMA"/>
    <property type="match status" value="1"/>
</dbReference>
<dbReference type="Gene3D" id="3.30.70.100">
    <property type="match status" value="1"/>
</dbReference>
<reference evidence="3 4" key="1">
    <citation type="submission" date="2016-10" db="EMBL/GenBank/DDBJ databases">
        <authorList>
            <person name="de Groot N.N."/>
        </authorList>
    </citation>
    <scope>NUCLEOTIDE SEQUENCE [LARGE SCALE GENOMIC DNA]</scope>
    <source>
        <strain evidence="3 4">CGMCC 1.10331</strain>
    </source>
</reference>
<dbReference type="Proteomes" id="UP000236740">
    <property type="component" value="Unassembled WGS sequence"/>
</dbReference>
<dbReference type="InterPro" id="IPR036163">
    <property type="entry name" value="HMA_dom_sf"/>
</dbReference>
<gene>
    <name evidence="3" type="ORF">SAMN04488133_3301</name>
</gene>
<evidence type="ECO:0000256" key="1">
    <source>
        <dbReference type="SAM" id="MobiDB-lite"/>
    </source>
</evidence>
<dbReference type="GO" id="GO:0046872">
    <property type="term" value="F:metal ion binding"/>
    <property type="evidence" value="ECO:0007669"/>
    <property type="project" value="InterPro"/>
</dbReference>
<name>A0A1H6CAY4_9EURY</name>
<protein>
    <submittedName>
        <fullName evidence="3">Heavy-metal-associated domain-containing protein</fullName>
    </submittedName>
</protein>
<dbReference type="SUPFAM" id="SSF55008">
    <property type="entry name" value="HMA, heavy metal-associated domain"/>
    <property type="match status" value="1"/>
</dbReference>
<keyword evidence="4" id="KW-1185">Reference proteome</keyword>
<accession>A0A1H6CAY4</accession>
<dbReference type="EMBL" id="FNVN01000007">
    <property type="protein sequence ID" value="SEG70068.1"/>
    <property type="molecule type" value="Genomic_DNA"/>
</dbReference>
<feature type="region of interest" description="Disordered" evidence="1">
    <location>
        <begin position="31"/>
        <end position="52"/>
    </location>
</feature>
<evidence type="ECO:0000259" key="2">
    <source>
        <dbReference type="PROSITE" id="PS50846"/>
    </source>
</evidence>
<dbReference type="InterPro" id="IPR006121">
    <property type="entry name" value="HMA_dom"/>
</dbReference>